<dbReference type="NCBIfam" id="NF040570">
    <property type="entry name" value="guided_TnpB"/>
    <property type="match status" value="1"/>
</dbReference>
<evidence type="ECO:0000256" key="1">
    <source>
        <dbReference type="ARBA" id="ARBA00008761"/>
    </source>
</evidence>
<evidence type="ECO:0000313" key="8">
    <source>
        <dbReference type="Proteomes" id="UP000533476"/>
    </source>
</evidence>
<evidence type="ECO:0000256" key="4">
    <source>
        <dbReference type="ARBA" id="ARBA00023172"/>
    </source>
</evidence>
<keyword evidence="4" id="KW-0233">DNA recombination</keyword>
<dbReference type="RefSeq" id="WP_169095404.1">
    <property type="nucleotide sequence ID" value="NZ_JABBVZ010000001.1"/>
</dbReference>
<dbReference type="GO" id="GO:0006310">
    <property type="term" value="P:DNA recombination"/>
    <property type="evidence" value="ECO:0007669"/>
    <property type="project" value="UniProtKB-KW"/>
</dbReference>
<dbReference type="GO" id="GO:0032196">
    <property type="term" value="P:transposition"/>
    <property type="evidence" value="ECO:0007669"/>
    <property type="project" value="UniProtKB-KW"/>
</dbReference>
<keyword evidence="2" id="KW-0815">Transposition</keyword>
<feature type="domain" description="Cas12f1-like TNB" evidence="6">
    <location>
        <begin position="309"/>
        <end position="372"/>
    </location>
</feature>
<name>A0A7Y0Q0T4_9FIRM</name>
<dbReference type="InterPro" id="IPR010095">
    <property type="entry name" value="Cas12f1-like_TNB"/>
</dbReference>
<dbReference type="PANTHER" id="PTHR36172">
    <property type="match status" value="1"/>
</dbReference>
<accession>A0A7Y0Q0T4</accession>
<dbReference type="Proteomes" id="UP000533476">
    <property type="component" value="Unassembled WGS sequence"/>
</dbReference>
<dbReference type="Pfam" id="PF07282">
    <property type="entry name" value="Cas12f1-like_TNB"/>
    <property type="match status" value="1"/>
</dbReference>
<feature type="domain" description="Probable transposase IS891/IS1136/IS1341" evidence="5">
    <location>
        <begin position="170"/>
        <end position="285"/>
    </location>
</feature>
<evidence type="ECO:0000259" key="6">
    <source>
        <dbReference type="Pfam" id="PF07282"/>
    </source>
</evidence>
<evidence type="ECO:0000313" key="7">
    <source>
        <dbReference type="EMBL" id="NMP20747.1"/>
    </source>
</evidence>
<dbReference type="NCBIfam" id="TIGR01766">
    <property type="entry name" value="IS200/IS605 family accessory protein TnpB-like domain"/>
    <property type="match status" value="1"/>
</dbReference>
<proteinExistence type="inferred from homology"/>
<comment type="caution">
    <text evidence="7">The sequence shown here is derived from an EMBL/GenBank/DDBJ whole genome shotgun (WGS) entry which is preliminary data.</text>
</comment>
<keyword evidence="3" id="KW-0238">DNA-binding</keyword>
<dbReference type="GO" id="GO:0003677">
    <property type="term" value="F:DNA binding"/>
    <property type="evidence" value="ECO:0007669"/>
    <property type="project" value="UniProtKB-KW"/>
</dbReference>
<dbReference type="AlphaFoldDB" id="A0A7Y0Q0T4"/>
<protein>
    <submittedName>
        <fullName evidence="7">IS200/IS605 family element transposase accessory protein TnpB</fullName>
    </submittedName>
</protein>
<keyword evidence="8" id="KW-1185">Reference proteome</keyword>
<dbReference type="Pfam" id="PF01385">
    <property type="entry name" value="OrfB_IS605"/>
    <property type="match status" value="1"/>
</dbReference>
<evidence type="ECO:0000256" key="3">
    <source>
        <dbReference type="ARBA" id="ARBA00023125"/>
    </source>
</evidence>
<sequence length="398" mass="45955">MLLAKKIRINVSRQDANTLDFMQAKCRALYNWHLSQLKAGAQWSLYDAKKTLQQSRAVDPEINAVYGKLLQEVFFRLDDAMKAFFRRVKAGETPGFPRYHSRHKFFTLKYPGMYIRIEGKTLTLPTGGRGSSKPFPDIRAILTETVPIPFREVAITKDTEGAYYATFLRDVSESPKTADDGSAIAYDLGIKTLATGYSTTGRFVHIGGFTTYRWYNKQLDHIRSLRSRCRKGSRRYRYLTQVYHRVSEKKRRKQRDFLHKASTFLTRQAERAIVLGDLSQQQMVQKSRKATKRTKGLHRSVQNEWGLFQFVAMIRYKAQRTGKDLHIISERYTSKDCSGCGYRQDMPLWKRTYQCPQCGLVMDRDENSARNILARFLARLGPYSAQMQNDVLSVSSGI</sequence>
<reference evidence="7 8" key="1">
    <citation type="submission" date="2020-04" db="EMBL/GenBank/DDBJ databases">
        <authorList>
            <person name="Zhang R."/>
            <person name="Schippers A."/>
        </authorList>
    </citation>
    <scope>NUCLEOTIDE SEQUENCE [LARGE SCALE GENOMIC DNA]</scope>
    <source>
        <strain evidence="7 8">DSM 109850</strain>
    </source>
</reference>
<gene>
    <name evidence="7" type="primary">tnpB</name>
    <name evidence="7" type="ORF">HIJ39_00015</name>
</gene>
<organism evidence="7 8">
    <name type="scientific">Sulfobacillus harzensis</name>
    <dbReference type="NCBI Taxonomy" id="2729629"/>
    <lineage>
        <taxon>Bacteria</taxon>
        <taxon>Bacillati</taxon>
        <taxon>Bacillota</taxon>
        <taxon>Clostridia</taxon>
        <taxon>Eubacteriales</taxon>
        <taxon>Clostridiales Family XVII. Incertae Sedis</taxon>
        <taxon>Sulfobacillus</taxon>
    </lineage>
</organism>
<dbReference type="PANTHER" id="PTHR36172:SF1">
    <property type="entry name" value="RESOLVASE-RELATED"/>
    <property type="match status" value="1"/>
</dbReference>
<dbReference type="EMBL" id="JABBVZ010000001">
    <property type="protein sequence ID" value="NMP20747.1"/>
    <property type="molecule type" value="Genomic_DNA"/>
</dbReference>
<dbReference type="InterPro" id="IPR051491">
    <property type="entry name" value="Recombinase/Transposase-rel"/>
</dbReference>
<dbReference type="InterPro" id="IPR001959">
    <property type="entry name" value="Transposase"/>
</dbReference>
<evidence type="ECO:0000259" key="5">
    <source>
        <dbReference type="Pfam" id="PF01385"/>
    </source>
</evidence>
<comment type="similarity">
    <text evidence="1">In the C-terminal section; belongs to the transposase 35 family.</text>
</comment>
<evidence type="ECO:0000256" key="2">
    <source>
        <dbReference type="ARBA" id="ARBA00022578"/>
    </source>
</evidence>